<gene>
    <name evidence="1" type="ORF">ENS15_05980</name>
</gene>
<dbReference type="AlphaFoldDB" id="A0A7C3NAM0"/>
<dbReference type="PANTHER" id="PTHR11575">
    <property type="entry name" value="5'-NUCLEOTIDASE-RELATED"/>
    <property type="match status" value="1"/>
</dbReference>
<dbReference type="GO" id="GO:0016787">
    <property type="term" value="F:hydrolase activity"/>
    <property type="evidence" value="ECO:0007669"/>
    <property type="project" value="InterPro"/>
</dbReference>
<dbReference type="EMBL" id="DSTT01000005">
    <property type="protein sequence ID" value="HFK24181.1"/>
    <property type="molecule type" value="Genomic_DNA"/>
</dbReference>
<comment type="caution">
    <text evidence="1">The sequence shown here is derived from an EMBL/GenBank/DDBJ whole genome shotgun (WGS) entry which is preliminary data.</text>
</comment>
<dbReference type="Gene3D" id="3.60.21.10">
    <property type="match status" value="1"/>
</dbReference>
<dbReference type="PANTHER" id="PTHR11575:SF24">
    <property type="entry name" value="5'-NUCLEOTIDASE"/>
    <property type="match status" value="1"/>
</dbReference>
<dbReference type="SUPFAM" id="SSF56300">
    <property type="entry name" value="Metallo-dependent phosphatases"/>
    <property type="match status" value="1"/>
</dbReference>
<proteinExistence type="predicted"/>
<evidence type="ECO:0008006" key="2">
    <source>
        <dbReference type="Google" id="ProtNLM"/>
    </source>
</evidence>
<evidence type="ECO:0000313" key="1">
    <source>
        <dbReference type="EMBL" id="HFK24181.1"/>
    </source>
</evidence>
<name>A0A7C3NAM0_UNCW3</name>
<reference evidence="1" key="1">
    <citation type="journal article" date="2020" name="mSystems">
        <title>Genome- and Community-Level Interaction Insights into Carbon Utilization and Element Cycling Functions of Hydrothermarchaeota in Hydrothermal Sediment.</title>
        <authorList>
            <person name="Zhou Z."/>
            <person name="Liu Y."/>
            <person name="Xu W."/>
            <person name="Pan J."/>
            <person name="Luo Z.H."/>
            <person name="Li M."/>
        </authorList>
    </citation>
    <scope>NUCLEOTIDE SEQUENCE [LARGE SCALE GENOMIC DNA]</scope>
    <source>
        <strain evidence="1">SpSt-464</strain>
    </source>
</reference>
<dbReference type="InterPro" id="IPR006179">
    <property type="entry name" value="5_nucleotidase/apyrase"/>
</dbReference>
<organism evidence="1">
    <name type="scientific">candidate division WOR-3 bacterium</name>
    <dbReference type="NCBI Taxonomy" id="2052148"/>
    <lineage>
        <taxon>Bacteria</taxon>
        <taxon>Bacteria division WOR-3</taxon>
    </lineage>
</organism>
<protein>
    <recommendedName>
        <fullName evidence="2">Bifunctional metallophosphatase/5'-nucleotidase</fullName>
    </recommendedName>
</protein>
<dbReference type="GO" id="GO:0009166">
    <property type="term" value="P:nucleotide catabolic process"/>
    <property type="evidence" value="ECO:0007669"/>
    <property type="project" value="InterPro"/>
</dbReference>
<sequence length="302" mass="34509">MKKNFFFLSFFLTVISLFSKEIVILHTNDIRNVLERREATFINPEFPPVLGGIYSLSTAVKYERELANKKNQIFLLFDSGNFVYKSVDLDSTDFTKPSLYFNYMGYDVVNIGVDEIIAGPKFLNEAFNLFNPKLISSNLKIVDSQIQPQKYVIIEKEGIRIGIFGLVSEYATLNMDEEVAKYYIIEKEIEKAKEVVDILKKNRCSIIIGLTSVGLEHDRIIAENVQGIDIMLGGFDGIGLRNAIETPLNHTIIMKGYGELSSFDKLTLFVDDFGRIINYESEVVTLFEERYPSDLELEKILK</sequence>
<accession>A0A7C3NAM0</accession>
<dbReference type="InterPro" id="IPR029052">
    <property type="entry name" value="Metallo-depent_PP-like"/>
</dbReference>